<feature type="domain" description="Flagellar hook-associated protein 2 C-terminal" evidence="7">
    <location>
        <begin position="242"/>
        <end position="536"/>
    </location>
</feature>
<evidence type="ECO:0000256" key="4">
    <source>
        <dbReference type="ARBA" id="ARBA00023143"/>
    </source>
</evidence>
<keyword evidence="9" id="KW-1185">Reference proteome</keyword>
<dbReference type="PANTHER" id="PTHR30288:SF0">
    <property type="entry name" value="FLAGELLAR HOOK-ASSOCIATED PROTEIN 2"/>
    <property type="match status" value="1"/>
</dbReference>
<feature type="domain" description="Flagellar hook-associated protein 2 N-terminal" evidence="6">
    <location>
        <begin position="8"/>
        <end position="103"/>
    </location>
</feature>
<keyword evidence="4 5" id="KW-0975">Bacterial flagellum</keyword>
<dbReference type="AlphaFoldDB" id="W4QLQ1"/>
<dbReference type="EMBL" id="BAUV01000001">
    <property type="protein sequence ID" value="GAE33040.1"/>
    <property type="molecule type" value="Genomic_DNA"/>
</dbReference>
<evidence type="ECO:0000256" key="3">
    <source>
        <dbReference type="ARBA" id="ARBA00023054"/>
    </source>
</evidence>
<comment type="similarity">
    <text evidence="1 5">Belongs to the FliD family.</text>
</comment>
<dbReference type="GO" id="GO:0005576">
    <property type="term" value="C:extracellular region"/>
    <property type="evidence" value="ECO:0007669"/>
    <property type="project" value="UniProtKB-SubCell"/>
</dbReference>
<dbReference type="InterPro" id="IPR040026">
    <property type="entry name" value="FliD"/>
</dbReference>
<comment type="subunit">
    <text evidence="2 5">Homopentamer.</text>
</comment>
<dbReference type="STRING" id="1236973.JCM9157_24"/>
<dbReference type="Pfam" id="PF07195">
    <property type="entry name" value="FliD_C"/>
    <property type="match status" value="1"/>
</dbReference>
<proteinExistence type="inferred from homology"/>
<protein>
    <recommendedName>
        <fullName evidence="5">Flagellar hook-associated protein 2</fullName>
        <shortName evidence="5">HAP2</shortName>
    </recommendedName>
    <alternativeName>
        <fullName evidence="5">Flagellar cap protein</fullName>
    </alternativeName>
</protein>
<dbReference type="GO" id="GO:0009421">
    <property type="term" value="C:bacterial-type flagellum filament cap"/>
    <property type="evidence" value="ECO:0007669"/>
    <property type="project" value="InterPro"/>
</dbReference>
<dbReference type="InterPro" id="IPR003481">
    <property type="entry name" value="FliD_N"/>
</dbReference>
<evidence type="ECO:0000256" key="5">
    <source>
        <dbReference type="RuleBase" id="RU362066"/>
    </source>
</evidence>
<organism evidence="8 9">
    <name type="scientific">Halalkalibacter akibai (strain ATCC 43226 / DSM 21942 / CIP 109018 / JCM 9157 / 1139)</name>
    <name type="common">Bacillus akibai</name>
    <dbReference type="NCBI Taxonomy" id="1236973"/>
    <lineage>
        <taxon>Bacteria</taxon>
        <taxon>Bacillati</taxon>
        <taxon>Bacillota</taxon>
        <taxon>Bacilli</taxon>
        <taxon>Bacillales</taxon>
        <taxon>Bacillaceae</taxon>
        <taxon>Halalkalibacter</taxon>
    </lineage>
</organism>
<dbReference type="OrthoDB" id="9776025at2"/>
<dbReference type="PANTHER" id="PTHR30288">
    <property type="entry name" value="FLAGELLAR CAP/ASSEMBLY PROTEIN FLID"/>
    <property type="match status" value="1"/>
</dbReference>
<evidence type="ECO:0000313" key="8">
    <source>
        <dbReference type="EMBL" id="GAE33040.1"/>
    </source>
</evidence>
<keyword evidence="3" id="KW-0175">Coiled coil</keyword>
<dbReference type="eggNOG" id="COG1345">
    <property type="taxonomic scope" value="Bacteria"/>
</dbReference>
<evidence type="ECO:0000256" key="1">
    <source>
        <dbReference type="ARBA" id="ARBA00009764"/>
    </source>
</evidence>
<evidence type="ECO:0000259" key="6">
    <source>
        <dbReference type="Pfam" id="PF02465"/>
    </source>
</evidence>
<gene>
    <name evidence="8" type="ORF">JCM9157_24</name>
</gene>
<evidence type="ECO:0000313" key="9">
    <source>
        <dbReference type="Proteomes" id="UP000018896"/>
    </source>
</evidence>
<evidence type="ECO:0000256" key="2">
    <source>
        <dbReference type="ARBA" id="ARBA00011255"/>
    </source>
</evidence>
<comment type="subcellular location">
    <subcellularLocation>
        <location evidence="5">Secreted</location>
    </subcellularLocation>
    <subcellularLocation>
        <location evidence="5">Bacterial flagellum</location>
    </subcellularLocation>
</comment>
<keyword evidence="5" id="KW-0964">Secreted</keyword>
<comment type="caution">
    <text evidence="8">The sequence shown here is derived from an EMBL/GenBank/DDBJ whole genome shotgun (WGS) entry which is preliminary data.</text>
</comment>
<keyword evidence="8" id="KW-0282">Flagellum</keyword>
<sequence length="550" mass="62210">MRIGGLASGIDTDSIIKQLMQVERKPLDRFFQRKQTIEWQRDAYRDINLKLRTLEESALSIRLRSSLNTRFVQSSNDQMFTATANSDVQNGTYKFKIDQIATKTRNIGTDKLTDVNSLTKFSAGVTLNAQVDALGSIEQYNHKEFTMKTFDANGVEKAVTVKIDTSKTLNDLFKQINESDVGVRAYYDSSFDRVVFERKETGEFGAGSNGLQITFEDGVNNPGGLEFLENILKIDTTREEAGQNAIVHFQNPVFGNEVITVNDSRTNRVVIGGMAFNLTEPTRVNQSDNTSPIEFKTITVMSNTDDAFEKIKTFVDTYNNTIAEIQALLSEPRYRDFPPLTDEQRKDLSEREAELWDEKAKSGMLRRDPMLSSILTQMRTDLYTPVQTSGQFNLISQIGISTTSNFRDGGRLEIDETKLRAALADDPDSVHQLFNNVADTSLTSVPLSERTAQQRQDIRNQTGLIGRLRGSINNTINEIVNRAGNQNRTNQQFTLGRELVNVDTQIDTFQRRLKQIEDRYWTQFSRMESAMNKANAQSDAMMNQLFGGMQ</sequence>
<keyword evidence="8" id="KW-0966">Cell projection</keyword>
<dbReference type="GO" id="GO:0071973">
    <property type="term" value="P:bacterial-type flagellum-dependent cell motility"/>
    <property type="evidence" value="ECO:0007669"/>
    <property type="project" value="TreeGrafter"/>
</dbReference>
<dbReference type="RefSeq" id="WP_035660801.1">
    <property type="nucleotide sequence ID" value="NZ_BAUV01000001.1"/>
</dbReference>
<dbReference type="InterPro" id="IPR010809">
    <property type="entry name" value="FliD_C"/>
</dbReference>
<accession>W4QLQ1</accession>
<dbReference type="Proteomes" id="UP000018896">
    <property type="component" value="Unassembled WGS sequence"/>
</dbReference>
<dbReference type="Pfam" id="PF02465">
    <property type="entry name" value="FliD_N"/>
    <property type="match status" value="1"/>
</dbReference>
<dbReference type="GO" id="GO:0009424">
    <property type="term" value="C:bacterial-type flagellum hook"/>
    <property type="evidence" value="ECO:0007669"/>
    <property type="project" value="UniProtKB-UniRule"/>
</dbReference>
<reference evidence="8 9" key="1">
    <citation type="journal article" date="2014" name="Genome Announc.">
        <title>Draft Genome Sequences of Three Alkaliphilic Bacillus Strains, Bacillus wakoensis JCM 9140T, Bacillus akibai JCM 9157T, and Bacillus hemicellulosilyticus JCM 9152T.</title>
        <authorList>
            <person name="Yuki M."/>
            <person name="Oshima K."/>
            <person name="Suda W."/>
            <person name="Oshida Y."/>
            <person name="Kitamura K."/>
            <person name="Iida T."/>
            <person name="Hattori M."/>
            <person name="Ohkuma M."/>
        </authorList>
    </citation>
    <scope>NUCLEOTIDE SEQUENCE [LARGE SCALE GENOMIC DNA]</scope>
    <source>
        <strain evidence="8 9">JCM 9157</strain>
    </source>
</reference>
<evidence type="ECO:0000259" key="7">
    <source>
        <dbReference type="Pfam" id="PF07195"/>
    </source>
</evidence>
<dbReference type="GO" id="GO:0007155">
    <property type="term" value="P:cell adhesion"/>
    <property type="evidence" value="ECO:0007669"/>
    <property type="project" value="InterPro"/>
</dbReference>
<name>W4QLQ1_HALA3</name>
<keyword evidence="8" id="KW-0969">Cilium</keyword>
<comment type="function">
    <text evidence="5">Required for morphogenesis and for the elongation of the flagellar filament by facilitating polymerization of the flagellin monomers at the tip of growing filament. Forms a capping structure, which prevents flagellin subunits (transported through the central channel of the flagellum) from leaking out without polymerization at the distal end.</text>
</comment>